<keyword evidence="1" id="KW-0812">Transmembrane</keyword>
<feature type="transmembrane region" description="Helical" evidence="1">
    <location>
        <begin position="115"/>
        <end position="137"/>
    </location>
</feature>
<sequence length="138" mass="15614">MSGIVWFALHMFSSLFLFLCIPLPFLFYAARLDEGERLRRILLNAYRFIFMGAHLALVLLIATGIGLVNDWSDPWIWLVLVITVAIGSSLGFSAKSVRLLRENFANKEAQTQLRYASLVLCASIIAMFAVKYGVYFID</sequence>
<feature type="transmembrane region" description="Helical" evidence="1">
    <location>
        <begin position="6"/>
        <end position="27"/>
    </location>
</feature>
<reference evidence="2" key="1">
    <citation type="submission" date="2021-01" db="EMBL/GenBank/DDBJ databases">
        <title>Genomic Encyclopedia of Type Strains, Phase IV (KMG-IV): sequencing the most valuable type-strain genomes for metagenomic binning, comparative biology and taxonomic classification.</title>
        <authorList>
            <person name="Goeker M."/>
        </authorList>
    </citation>
    <scope>NUCLEOTIDE SEQUENCE</scope>
    <source>
        <strain evidence="2">DSM 21943</strain>
    </source>
</reference>
<keyword evidence="3" id="KW-1185">Reference proteome</keyword>
<feature type="transmembrane region" description="Helical" evidence="1">
    <location>
        <begin position="74"/>
        <end position="94"/>
    </location>
</feature>
<evidence type="ECO:0000313" key="2">
    <source>
        <dbReference type="EMBL" id="MBM7837762.1"/>
    </source>
</evidence>
<comment type="caution">
    <text evidence="2">The sequence shown here is derived from an EMBL/GenBank/DDBJ whole genome shotgun (WGS) entry which is preliminary data.</text>
</comment>
<dbReference type="Proteomes" id="UP001179280">
    <property type="component" value="Unassembled WGS sequence"/>
</dbReference>
<protein>
    <recommendedName>
        <fullName evidence="4">DUF2269 family protein</fullName>
    </recommendedName>
</protein>
<name>A0ABS2SU24_9BACI</name>
<keyword evidence="1" id="KW-0472">Membrane</keyword>
<gene>
    <name evidence="2" type="ORF">JOC54_000993</name>
</gene>
<proteinExistence type="predicted"/>
<keyword evidence="1" id="KW-1133">Transmembrane helix</keyword>
<dbReference type="EMBL" id="JAFBCV010000002">
    <property type="protein sequence ID" value="MBM7837762.1"/>
    <property type="molecule type" value="Genomic_DNA"/>
</dbReference>
<dbReference type="RefSeq" id="WP_204464808.1">
    <property type="nucleotide sequence ID" value="NZ_JAFBCV010000002.1"/>
</dbReference>
<evidence type="ECO:0000256" key="1">
    <source>
        <dbReference type="SAM" id="Phobius"/>
    </source>
</evidence>
<accession>A0ABS2SU24</accession>
<feature type="transmembrane region" description="Helical" evidence="1">
    <location>
        <begin position="48"/>
        <end position="68"/>
    </location>
</feature>
<evidence type="ECO:0008006" key="4">
    <source>
        <dbReference type="Google" id="ProtNLM"/>
    </source>
</evidence>
<evidence type="ECO:0000313" key="3">
    <source>
        <dbReference type="Proteomes" id="UP001179280"/>
    </source>
</evidence>
<organism evidence="2 3">
    <name type="scientific">Shouchella xiaoxiensis</name>
    <dbReference type="NCBI Taxonomy" id="766895"/>
    <lineage>
        <taxon>Bacteria</taxon>
        <taxon>Bacillati</taxon>
        <taxon>Bacillota</taxon>
        <taxon>Bacilli</taxon>
        <taxon>Bacillales</taxon>
        <taxon>Bacillaceae</taxon>
        <taxon>Shouchella</taxon>
    </lineage>
</organism>